<protein>
    <submittedName>
        <fullName evidence="1">Uncharacterized protein</fullName>
    </submittedName>
</protein>
<evidence type="ECO:0000313" key="1">
    <source>
        <dbReference type="EMBL" id="AVO43902.1"/>
    </source>
</evidence>
<proteinExistence type="predicted"/>
<gene>
    <name evidence="1" type="ORF">C6569_01805</name>
</gene>
<evidence type="ECO:0000313" key="2">
    <source>
        <dbReference type="Proteomes" id="UP000237889"/>
    </source>
</evidence>
<keyword evidence="2" id="KW-1185">Reference proteome</keyword>
<dbReference type="EMBL" id="CP027668">
    <property type="protein sequence ID" value="AVO43902.1"/>
    <property type="molecule type" value="Genomic_DNA"/>
</dbReference>
<sequence>MPFVVNFSPDVIARAEGSAKGAFTVLRDRVRDALKAEFGQAMDFWCALDIDDDGRLHLQGGIIASWQDSDRVRKALKRAGGRWTHRRGEKRQVWIGEHGDGGWGTYCVRNNEAVRQQVGQRGVSASPTIKRRAEALYGRDRLSVLQAQEEA</sequence>
<dbReference type="KEGG" id="phr:C6569_01805"/>
<dbReference type="Proteomes" id="UP000237889">
    <property type="component" value="Chromosome"/>
</dbReference>
<reference evidence="1 2" key="1">
    <citation type="submission" date="2018-03" db="EMBL/GenBank/DDBJ databases">
        <title>Genome sequencing of Phreatobacter sp.</title>
        <authorList>
            <person name="Kim S.-J."/>
            <person name="Heo J."/>
            <person name="Kwon S.-W."/>
        </authorList>
    </citation>
    <scope>NUCLEOTIDE SEQUENCE [LARGE SCALE GENOMIC DNA]</scope>
    <source>
        <strain evidence="1 2">S-12</strain>
    </source>
</reference>
<accession>A0A2S0N6W2</accession>
<organism evidence="1 2">
    <name type="scientific">Phreatobacter cathodiphilus</name>
    <dbReference type="NCBI Taxonomy" id="1868589"/>
    <lineage>
        <taxon>Bacteria</taxon>
        <taxon>Pseudomonadati</taxon>
        <taxon>Pseudomonadota</taxon>
        <taxon>Alphaproteobacteria</taxon>
        <taxon>Hyphomicrobiales</taxon>
        <taxon>Phreatobacteraceae</taxon>
        <taxon>Phreatobacter</taxon>
    </lineage>
</organism>
<dbReference type="AlphaFoldDB" id="A0A2S0N6W2"/>
<name>A0A2S0N6W2_9HYPH</name>